<reference evidence="1 2" key="1">
    <citation type="submission" date="2013-11" db="EMBL/GenBank/DDBJ databases">
        <authorList>
            <person name="Awa H."/>
            <person name="Bernal J.T."/>
            <person name="Coelho R.E."/>
            <person name="Culpepper S.C."/>
            <person name="Devaraju V.S."/>
            <person name="Higgins R.T."/>
            <person name="Husein A.J."/>
            <person name="Johnston E.M."/>
            <person name="Jung J.A."/>
            <person name="Kanani-Hendijani T.A."/>
            <person name="Knapp R.E."/>
            <person name="Lepiocha N."/>
            <person name="McCarter A.J."/>
            <person name="Merlau P.R."/>
            <person name="Monfared M.S."/>
            <person name="Olney H.P."/>
            <person name="Pineda M.R."/>
            <person name="Pizzini S.E."/>
            <person name="Roberson D.J."/>
            <person name="Rodriguez J."/>
            <person name="Simpson N.A."/>
            <person name="Stevens S.C."/>
            <person name="Stroub-Tahmassi C.A."/>
            <person name="Syed N."/>
            <person name="Torres S.E."/>
            <person name="Townsend C.W."/>
            <person name="White X.E."/>
            <person name="Willette C.E."/>
            <person name="Deming K.E."/>
            <person name="Simon S.E."/>
            <person name="Benjamin R.C."/>
            <person name="Hughes L.E."/>
            <person name="Hale R.H."/>
            <person name="Lamson-Kim T."/>
            <person name="Visi D.H."/>
            <person name="Allen M.S."/>
            <person name="Bradley K.W."/>
            <person name="Clarke D.Q."/>
            <person name="Lewis M.F."/>
            <person name="Barker L.P."/>
            <person name="Bailey C."/>
            <person name="Asai D.J."/>
            <person name="Garber M.L."/>
            <person name="Bowman C.A."/>
            <person name="Russell D.A."/>
            <person name="Pope W.H."/>
            <person name="Jacobs-Sera D."/>
            <person name="Hendrix R.W."/>
            <person name="Hatfull G.F."/>
        </authorList>
    </citation>
    <scope>NUCLEOTIDE SEQUENCE [LARGE SCALE GENOMIC DNA]</scope>
</reference>
<dbReference type="GeneID" id="18502849"/>
<dbReference type="OrthoDB" id="27352at10239"/>
<organism evidence="1 2">
    <name type="scientific">Mycobacterium phage EagleEye</name>
    <dbReference type="NCBI Taxonomy" id="1429759"/>
    <lineage>
        <taxon>Viruses</taxon>
        <taxon>Duplodnaviria</taxon>
        <taxon>Heunggongvirae</taxon>
        <taxon>Uroviricota</taxon>
        <taxon>Caudoviricetes</taxon>
        <taxon>Eagleeyevirus</taxon>
        <taxon>Eagleeyevirus eagleeye</taxon>
    </lineage>
</organism>
<keyword evidence="2" id="KW-1185">Reference proteome</keyword>
<sequence>MTHNGRHAMTRSMTNLMLSLVAAGAALGAMALAQPEASASPYDQRDFPCQEDEVLGYAPEFGPDNVGCIHIDDLKG</sequence>
<evidence type="ECO:0000313" key="2">
    <source>
        <dbReference type="Proteomes" id="UP000019119"/>
    </source>
</evidence>
<dbReference type="EMBL" id="KF861510">
    <property type="protein sequence ID" value="AHG23867.1"/>
    <property type="molecule type" value="Genomic_DNA"/>
</dbReference>
<proteinExistence type="predicted"/>
<dbReference type="InterPro" id="IPR035353">
    <property type="entry name" value="Gp79"/>
</dbReference>
<dbReference type="RefSeq" id="YP_009005829.1">
    <property type="nucleotide sequence ID" value="NC_023564.1"/>
</dbReference>
<name>W0LN40_9CAUD</name>
<gene>
    <name evidence="1" type="primary">87</name>
    <name evidence="1" type="ORF">PBI_EAGLEEYE_87</name>
</gene>
<dbReference type="Proteomes" id="UP000019119">
    <property type="component" value="Segment"/>
</dbReference>
<dbReference type="KEGG" id="vg:18502849"/>
<dbReference type="Pfam" id="PF17463">
    <property type="entry name" value="GP79"/>
    <property type="match status" value="1"/>
</dbReference>
<protein>
    <submittedName>
        <fullName evidence="1">Uncharacterized protein</fullName>
    </submittedName>
</protein>
<accession>W0LN40</accession>
<evidence type="ECO:0000313" key="1">
    <source>
        <dbReference type="EMBL" id="AHG23867.1"/>
    </source>
</evidence>